<organism evidence="1 2">
    <name type="scientific">Candidatus Nitrosopumilus koreensis AR1</name>
    <dbReference type="NCBI Taxonomy" id="1229908"/>
    <lineage>
        <taxon>Archaea</taxon>
        <taxon>Nitrososphaerota</taxon>
        <taxon>Nitrososphaeria</taxon>
        <taxon>Nitrosopumilales</taxon>
        <taxon>Nitrosopumilaceae</taxon>
        <taxon>Nitrosopumilus</taxon>
    </lineage>
</organism>
<dbReference type="Proteomes" id="UP000006101">
    <property type="component" value="Chromosome"/>
</dbReference>
<dbReference type="GO" id="GO:0016779">
    <property type="term" value="F:nucleotidyltransferase activity"/>
    <property type="evidence" value="ECO:0007669"/>
    <property type="project" value="UniProtKB-KW"/>
</dbReference>
<reference evidence="1 2" key="1">
    <citation type="journal article" date="2012" name="J. Bacteriol.">
        <title>Draft Genome Sequence of an Ammonia-Oxidizing Archaeon, "Candidatus Nitrosopumilus koreensis" AR1, from Marine Sediment.</title>
        <authorList>
            <person name="Park S.J."/>
            <person name="Kim J.G."/>
            <person name="Jung M.Y."/>
            <person name="Kim S.J."/>
            <person name="Cha I.T."/>
            <person name="Kwon K."/>
            <person name="Lee J.H."/>
            <person name="Rhee S.K."/>
        </authorList>
    </citation>
    <scope>NUCLEOTIDE SEQUENCE [LARGE SCALE GENOMIC DNA]</scope>
    <source>
        <strain evidence="1 2">AR1</strain>
    </source>
</reference>
<protein>
    <submittedName>
        <fullName evidence="1">Acylneuraminate cytidylyltransferase</fullName>
    </submittedName>
</protein>
<proteinExistence type="predicted"/>
<dbReference type="InterPro" id="IPR003329">
    <property type="entry name" value="Cytidylyl_trans"/>
</dbReference>
<dbReference type="Pfam" id="PF02348">
    <property type="entry name" value="CTP_transf_3"/>
    <property type="match status" value="1"/>
</dbReference>
<accession>K0B3H7</accession>
<sequence length="253" mass="29399">MIGCIIQARMGSTRLPGKVLMNLDNEHNLLHFILKQIGYSKSIDEIIIATTTLPEDKQIVSFCKQMNVKYFCGSINDVLSRYFECAKNFSLDIVVRITSDCPLIDPNIIDSLIKIFVDNEYDYVSTHLPRTFPQGSADIEVFSFETLKHVHEKALKPSEREHVTPFIYNNPDKFSIYNYEHETDFSKLKWSVDKKNDLHFVQEIVKRINERPILTADILDVLKKEPELKKINKDHILNEGYKKSLEEDKKLGF</sequence>
<dbReference type="CDD" id="cd02518">
    <property type="entry name" value="GT2_SpsF"/>
    <property type="match status" value="1"/>
</dbReference>
<gene>
    <name evidence="1" type="ORF">NKOR_00485</name>
</gene>
<dbReference type="AlphaFoldDB" id="K0B3H7"/>
<evidence type="ECO:0000313" key="2">
    <source>
        <dbReference type="Proteomes" id="UP000006101"/>
    </source>
</evidence>
<name>K0B3H7_9ARCH</name>
<dbReference type="SUPFAM" id="SSF53448">
    <property type="entry name" value="Nucleotide-diphospho-sugar transferases"/>
    <property type="match status" value="1"/>
</dbReference>
<dbReference type="PANTHER" id="PTHR42866">
    <property type="entry name" value="3-DEOXY-MANNO-OCTULOSONATE CYTIDYLYLTRANSFERASE"/>
    <property type="match status" value="1"/>
</dbReference>
<keyword evidence="1" id="KW-0548">Nucleotidyltransferase</keyword>
<dbReference type="KEGG" id="nkr:NKOR_00485"/>
<dbReference type="EMBL" id="CP003842">
    <property type="protein sequence ID" value="AFS80019.1"/>
    <property type="molecule type" value="Genomic_DNA"/>
</dbReference>
<keyword evidence="1" id="KW-0808">Transferase</keyword>
<dbReference type="GO" id="GO:0005829">
    <property type="term" value="C:cytosol"/>
    <property type="evidence" value="ECO:0007669"/>
    <property type="project" value="TreeGrafter"/>
</dbReference>
<dbReference type="GeneID" id="13725550"/>
<dbReference type="STRING" id="1229908.NKOR_00485"/>
<evidence type="ECO:0000313" key="1">
    <source>
        <dbReference type="EMBL" id="AFS80019.1"/>
    </source>
</evidence>
<keyword evidence="2" id="KW-1185">Reference proteome</keyword>
<dbReference type="RefSeq" id="WP_014962410.1">
    <property type="nucleotide sequence ID" value="NC_018655.1"/>
</dbReference>
<dbReference type="Gene3D" id="3.90.550.10">
    <property type="entry name" value="Spore Coat Polysaccharide Biosynthesis Protein SpsA, Chain A"/>
    <property type="match status" value="1"/>
</dbReference>
<dbReference type="PANTHER" id="PTHR42866:SF1">
    <property type="entry name" value="SPORE COAT POLYSACCHARIDE BIOSYNTHESIS PROTEIN SPSF"/>
    <property type="match status" value="1"/>
</dbReference>
<dbReference type="InterPro" id="IPR029044">
    <property type="entry name" value="Nucleotide-diphossugar_trans"/>
</dbReference>
<dbReference type="HOGENOM" id="CLU_072501_0_0_2"/>
<dbReference type="PATRIC" id="fig|1229908.8.peg.101"/>